<organism evidence="1 2">
    <name type="scientific">Inhella inkyongensis</name>
    <dbReference type="NCBI Taxonomy" id="392593"/>
    <lineage>
        <taxon>Bacteria</taxon>
        <taxon>Pseudomonadati</taxon>
        <taxon>Pseudomonadota</taxon>
        <taxon>Betaproteobacteria</taxon>
        <taxon>Burkholderiales</taxon>
        <taxon>Sphaerotilaceae</taxon>
        <taxon>Inhella</taxon>
    </lineage>
</organism>
<comment type="caution">
    <text evidence="1">The sequence shown here is derived from an EMBL/GenBank/DDBJ whole genome shotgun (WGS) entry which is preliminary data.</text>
</comment>
<evidence type="ECO:0000313" key="2">
    <source>
        <dbReference type="Proteomes" id="UP000554837"/>
    </source>
</evidence>
<proteinExistence type="predicted"/>
<evidence type="ECO:0000313" key="1">
    <source>
        <dbReference type="EMBL" id="MBB5204433.1"/>
    </source>
</evidence>
<protein>
    <submittedName>
        <fullName evidence="1">Uncharacterized protein</fullName>
    </submittedName>
</protein>
<dbReference type="AlphaFoldDB" id="A0A840S3Y6"/>
<dbReference type="RefSeq" id="WP_138855890.1">
    <property type="nucleotide sequence ID" value="NZ_CP040709.1"/>
</dbReference>
<dbReference type="OrthoDB" id="7041946at2"/>
<dbReference type="EMBL" id="JACHHO010000002">
    <property type="protein sequence ID" value="MBB5204433.1"/>
    <property type="molecule type" value="Genomic_DNA"/>
</dbReference>
<accession>A0A840S3Y6</accession>
<reference evidence="1 2" key="1">
    <citation type="submission" date="2020-08" db="EMBL/GenBank/DDBJ databases">
        <title>Genomic Encyclopedia of Type Strains, Phase IV (KMG-IV): sequencing the most valuable type-strain genomes for metagenomic binning, comparative biology and taxonomic classification.</title>
        <authorList>
            <person name="Goeker M."/>
        </authorList>
    </citation>
    <scope>NUCLEOTIDE SEQUENCE [LARGE SCALE GENOMIC DNA]</scope>
    <source>
        <strain evidence="1 2">DSM 23958</strain>
    </source>
</reference>
<name>A0A840S3Y6_9BURK</name>
<gene>
    <name evidence="1" type="ORF">HNQ51_001747</name>
</gene>
<keyword evidence="2" id="KW-1185">Reference proteome</keyword>
<dbReference type="Proteomes" id="UP000554837">
    <property type="component" value="Unassembled WGS sequence"/>
</dbReference>
<sequence length="110" mass="11926">MNLIKPTVGRKVWYRPSLYDLAGPVPMSISGSVAAGNAQPLDATVLAVWGDRCINVQVLDITGKAFTKMSVTLKQEGDTMPVDSEGKEVLGYCEWMPYQQSAAKKDACES</sequence>